<evidence type="ECO:0000256" key="3">
    <source>
        <dbReference type="ARBA" id="ARBA00022452"/>
    </source>
</evidence>
<dbReference type="SUPFAM" id="SSF56935">
    <property type="entry name" value="Porins"/>
    <property type="match status" value="1"/>
</dbReference>
<proteinExistence type="inferred from homology"/>
<dbReference type="PROSITE" id="PS51257">
    <property type="entry name" value="PROKAR_LIPOPROTEIN"/>
    <property type="match status" value="1"/>
</dbReference>
<feature type="domain" description="TonB-dependent receptor-like beta-barrel" evidence="15">
    <location>
        <begin position="321"/>
        <end position="734"/>
    </location>
</feature>
<dbReference type="PANTHER" id="PTHR32552:SF89">
    <property type="entry name" value="CATECHOLATE SIDEROPHORE RECEPTOR FIU"/>
    <property type="match status" value="1"/>
</dbReference>
<evidence type="ECO:0000256" key="11">
    <source>
        <dbReference type="ARBA" id="ARBA00023237"/>
    </source>
</evidence>
<sequence>MKSRKQLLVSAAWLAIFGAGQACAQPAAAENADSRANVAVTASSEEETADQGQEIVVYGSGKTRQEQTVSAKAIEILAPGSSPLKAIARLPGVALQSSDPFGTYELGTRLSVRGFNQSQMGYTLDGVPLGDMFYNNHNGLHVSRAIAAENIARVDVSQGAGALGIASTSNLGGNLEFVSRGPSERFGGELAAAYGMYDTIHVFARLDSGELPSGTLLSLSGVFHDADKWKGYGKQQDRKINGKIVQRLGDATLTGWLNYSDHKERNYADLSPVTLSRIGYDLDFLSPDFATAVLLSQVSANKTAAAAKKPLPFPSAGTVFPAPYTNVNDTYYDSGGRREDLIGAATLAVPVAPWLDVSGTFYHHDDKGTGGIYTPAVFSPGGFPLSVRTTEYAIDRNGGIVNATARLGDHMLQFGYWYERNDSATDRNYYAVSETNRPDVTDFLKTPFRSDFLTDLETLTHHVFVSDSWRLTDALTLAGGFKGVRVKNSIVTTFGTPFINGSIAAKDWFQPQIGATYRIAGQEFFANYAENMRAYISSFRGPFGTTQAGFEAIRGVLKPETSRTVEAGWRFDLGDVRGVLALYDVKFRNRLLAAFSGANILGNPSVLQNVGSVTSRGVELGATYRLTPALSLIGSYSYNDSSYDDDTRDGKNIIPTAGVRTVDTPAHLAKGEINYDDGSLFGNFAGAYTSRRNVTYTGDVTVKGYTIFDAALGYRFPEGGALSGFEVQINAVNLFNKNYIAALGSGQFFNTAASLNNTLQAGSPRQVFGTIRKRF</sequence>
<evidence type="ECO:0000259" key="15">
    <source>
        <dbReference type="Pfam" id="PF00593"/>
    </source>
</evidence>
<dbReference type="InterPro" id="IPR012910">
    <property type="entry name" value="Plug_dom"/>
</dbReference>
<keyword evidence="9 13" id="KW-0798">TonB box</keyword>
<organism evidence="17 18">
    <name type="scientific">Sphingomonas oleivorans</name>
    <dbReference type="NCBI Taxonomy" id="1735121"/>
    <lineage>
        <taxon>Bacteria</taxon>
        <taxon>Pseudomonadati</taxon>
        <taxon>Pseudomonadota</taxon>
        <taxon>Alphaproteobacteria</taxon>
        <taxon>Sphingomonadales</taxon>
        <taxon>Sphingomonadaceae</taxon>
        <taxon>Sphingomonas</taxon>
    </lineage>
</organism>
<keyword evidence="11 12" id="KW-0998">Cell outer membrane</keyword>
<keyword evidence="8" id="KW-0406">Ion transport</keyword>
<dbReference type="InterPro" id="IPR036942">
    <property type="entry name" value="Beta-barrel_TonB_sf"/>
</dbReference>
<keyword evidence="5 12" id="KW-0812">Transmembrane</keyword>
<comment type="subcellular location">
    <subcellularLocation>
        <location evidence="1 12">Cell outer membrane</location>
        <topology evidence="1 12">Multi-pass membrane protein</topology>
    </subcellularLocation>
</comment>
<comment type="caution">
    <text evidence="17">The sequence shown here is derived from an EMBL/GenBank/DDBJ whole genome shotgun (WGS) entry which is preliminary data.</text>
</comment>
<dbReference type="PANTHER" id="PTHR32552">
    <property type="entry name" value="FERRICHROME IRON RECEPTOR-RELATED"/>
    <property type="match status" value="1"/>
</dbReference>
<feature type="chain" id="PRO_5015580074" evidence="14">
    <location>
        <begin position="25"/>
        <end position="775"/>
    </location>
</feature>
<dbReference type="Pfam" id="PF07715">
    <property type="entry name" value="Plug"/>
    <property type="match status" value="1"/>
</dbReference>
<evidence type="ECO:0000313" key="17">
    <source>
        <dbReference type="EMBL" id="PTQ13169.1"/>
    </source>
</evidence>
<dbReference type="GO" id="GO:0015344">
    <property type="term" value="F:siderophore uptake transmembrane transporter activity"/>
    <property type="evidence" value="ECO:0007669"/>
    <property type="project" value="TreeGrafter"/>
</dbReference>
<evidence type="ECO:0000256" key="6">
    <source>
        <dbReference type="ARBA" id="ARBA00022729"/>
    </source>
</evidence>
<evidence type="ECO:0000256" key="5">
    <source>
        <dbReference type="ARBA" id="ARBA00022692"/>
    </source>
</evidence>
<evidence type="ECO:0000256" key="9">
    <source>
        <dbReference type="ARBA" id="ARBA00023077"/>
    </source>
</evidence>
<dbReference type="PROSITE" id="PS52016">
    <property type="entry name" value="TONB_DEPENDENT_REC_3"/>
    <property type="match status" value="1"/>
</dbReference>
<evidence type="ECO:0000256" key="1">
    <source>
        <dbReference type="ARBA" id="ARBA00004571"/>
    </source>
</evidence>
<reference evidence="17 18" key="1">
    <citation type="submission" date="2017-09" db="EMBL/GenBank/DDBJ databases">
        <title>Sphingomonas panjinensis sp.nov., isolated from oil-contaminated soil.</title>
        <authorList>
            <person name="Wang L."/>
            <person name="Chen L."/>
        </authorList>
    </citation>
    <scope>NUCLEOTIDE SEQUENCE [LARGE SCALE GENOMIC DNA]</scope>
    <source>
        <strain evidence="17 18">FW-11</strain>
    </source>
</reference>
<evidence type="ECO:0000256" key="7">
    <source>
        <dbReference type="ARBA" id="ARBA00023004"/>
    </source>
</evidence>
<evidence type="ECO:0000256" key="10">
    <source>
        <dbReference type="ARBA" id="ARBA00023136"/>
    </source>
</evidence>
<comment type="similarity">
    <text evidence="12 13">Belongs to the TonB-dependent receptor family.</text>
</comment>
<keyword evidence="10 12" id="KW-0472">Membrane</keyword>
<evidence type="ECO:0000256" key="8">
    <source>
        <dbReference type="ARBA" id="ARBA00023065"/>
    </source>
</evidence>
<evidence type="ECO:0000256" key="14">
    <source>
        <dbReference type="SAM" id="SignalP"/>
    </source>
</evidence>
<keyword evidence="18" id="KW-1185">Reference proteome</keyword>
<dbReference type="RefSeq" id="WP_107966403.1">
    <property type="nucleotide sequence ID" value="NZ_NWBU01000004.1"/>
</dbReference>
<keyword evidence="7" id="KW-0408">Iron</keyword>
<protein>
    <submittedName>
        <fullName evidence="17">TonB-dependent receptor</fullName>
    </submittedName>
</protein>
<dbReference type="Proteomes" id="UP000244162">
    <property type="component" value="Unassembled WGS sequence"/>
</dbReference>
<dbReference type="GO" id="GO:0009279">
    <property type="term" value="C:cell outer membrane"/>
    <property type="evidence" value="ECO:0007669"/>
    <property type="project" value="UniProtKB-SubCell"/>
</dbReference>
<accession>A0A2T5G1Y4</accession>
<dbReference type="InterPro" id="IPR039426">
    <property type="entry name" value="TonB-dep_rcpt-like"/>
</dbReference>
<keyword evidence="2 12" id="KW-0813">Transport</keyword>
<gene>
    <name evidence="17" type="ORF">CLG96_03310</name>
</gene>
<keyword evidence="6 14" id="KW-0732">Signal</keyword>
<evidence type="ECO:0000256" key="4">
    <source>
        <dbReference type="ARBA" id="ARBA00022496"/>
    </source>
</evidence>
<dbReference type="Pfam" id="PF00593">
    <property type="entry name" value="TonB_dep_Rec_b-barrel"/>
    <property type="match status" value="1"/>
</dbReference>
<dbReference type="InterPro" id="IPR000531">
    <property type="entry name" value="Beta-barrel_TonB"/>
</dbReference>
<dbReference type="EMBL" id="NWBU01000004">
    <property type="protein sequence ID" value="PTQ13169.1"/>
    <property type="molecule type" value="Genomic_DNA"/>
</dbReference>
<feature type="signal peptide" evidence="14">
    <location>
        <begin position="1"/>
        <end position="24"/>
    </location>
</feature>
<keyword evidence="17" id="KW-0675">Receptor</keyword>
<dbReference type="OrthoDB" id="7229372at2"/>
<dbReference type="InterPro" id="IPR037066">
    <property type="entry name" value="Plug_dom_sf"/>
</dbReference>
<keyword evidence="4" id="KW-0410">Iron transport</keyword>
<evidence type="ECO:0000256" key="2">
    <source>
        <dbReference type="ARBA" id="ARBA00022448"/>
    </source>
</evidence>
<feature type="domain" description="TonB-dependent receptor plug" evidence="16">
    <location>
        <begin position="66"/>
        <end position="173"/>
    </location>
</feature>
<dbReference type="Gene3D" id="2.40.170.20">
    <property type="entry name" value="TonB-dependent receptor, beta-barrel domain"/>
    <property type="match status" value="1"/>
</dbReference>
<evidence type="ECO:0000256" key="12">
    <source>
        <dbReference type="PROSITE-ProRule" id="PRU01360"/>
    </source>
</evidence>
<evidence type="ECO:0000256" key="13">
    <source>
        <dbReference type="RuleBase" id="RU003357"/>
    </source>
</evidence>
<name>A0A2T5G1Y4_9SPHN</name>
<evidence type="ECO:0000313" key="18">
    <source>
        <dbReference type="Proteomes" id="UP000244162"/>
    </source>
</evidence>
<evidence type="ECO:0000259" key="16">
    <source>
        <dbReference type="Pfam" id="PF07715"/>
    </source>
</evidence>
<dbReference type="AlphaFoldDB" id="A0A2T5G1Y4"/>
<keyword evidence="3 12" id="KW-1134">Transmembrane beta strand</keyword>
<dbReference type="Gene3D" id="2.170.130.10">
    <property type="entry name" value="TonB-dependent receptor, plug domain"/>
    <property type="match status" value="1"/>
</dbReference>